<dbReference type="Proteomes" id="UP000306740">
    <property type="component" value="Unassembled WGS sequence"/>
</dbReference>
<accession>A0A5C4LXZ4</accession>
<comment type="caution">
    <text evidence="1">The sequence shown here is derived from an EMBL/GenBank/DDBJ whole genome shotgun (WGS) entry which is preliminary data.</text>
</comment>
<reference evidence="1 2" key="1">
    <citation type="submission" date="2019-05" db="EMBL/GenBank/DDBJ databases">
        <title>Mumia sp. nov., isolated from the intestinal contents of plateau pika (Ochotona curzoniae) in the Qinghai-Tibet plateau of China.</title>
        <authorList>
            <person name="Tian Z."/>
        </authorList>
    </citation>
    <scope>NUCLEOTIDE SEQUENCE [LARGE SCALE GENOMIC DNA]</scope>
    <source>
        <strain evidence="2">527</strain>
    </source>
</reference>
<gene>
    <name evidence="1" type="ORF">FHE65_35650</name>
</gene>
<protein>
    <submittedName>
        <fullName evidence="1">Uncharacterized protein</fullName>
    </submittedName>
</protein>
<evidence type="ECO:0000313" key="2">
    <source>
        <dbReference type="Proteomes" id="UP000306740"/>
    </source>
</evidence>
<proteinExistence type="predicted"/>
<dbReference type="RefSeq" id="WP_139107468.1">
    <property type="nucleotide sequence ID" value="NZ_VDFR01000274.1"/>
</dbReference>
<evidence type="ECO:0000313" key="1">
    <source>
        <dbReference type="EMBL" id="TNC22845.1"/>
    </source>
</evidence>
<dbReference type="EMBL" id="VDFR01000274">
    <property type="protein sequence ID" value="TNC22845.1"/>
    <property type="molecule type" value="Genomic_DNA"/>
</dbReference>
<name>A0A5C4LXZ4_9ACTN</name>
<organism evidence="1 2">
    <name type="scientific">Mumia zhuanghuii</name>
    <dbReference type="NCBI Taxonomy" id="2585211"/>
    <lineage>
        <taxon>Bacteria</taxon>
        <taxon>Bacillati</taxon>
        <taxon>Actinomycetota</taxon>
        <taxon>Actinomycetes</taxon>
        <taxon>Propionibacteriales</taxon>
        <taxon>Nocardioidaceae</taxon>
        <taxon>Mumia</taxon>
    </lineage>
</organism>
<sequence>MPELTPLPRDDGERLEGVTPRHQVAWVWLARCAEKCADARLERAAVLQDRLPPKRLEWLVASRQPGLLAEGVHHHYELATLPKEPRERLELPPCGELVHVWKEALPRSHP</sequence>
<dbReference type="AlphaFoldDB" id="A0A5C4LXZ4"/>